<dbReference type="KEGG" id="tet:TTHERM_01060770"/>
<dbReference type="EMBL" id="GG662867">
    <property type="protein sequence ID" value="EAR85907.2"/>
    <property type="molecule type" value="Genomic_DNA"/>
</dbReference>
<keyword evidence="2" id="KW-0812">Transmembrane</keyword>
<protein>
    <submittedName>
        <fullName evidence="3">Tetratricopeptide repeat protein</fullName>
    </submittedName>
</protein>
<keyword evidence="2" id="KW-0472">Membrane</keyword>
<dbReference type="OrthoDB" id="298642at2759"/>
<keyword evidence="2" id="KW-1133">Transmembrane helix</keyword>
<organism evidence="3 4">
    <name type="scientific">Tetrahymena thermophila (strain SB210)</name>
    <dbReference type="NCBI Taxonomy" id="312017"/>
    <lineage>
        <taxon>Eukaryota</taxon>
        <taxon>Sar</taxon>
        <taxon>Alveolata</taxon>
        <taxon>Ciliophora</taxon>
        <taxon>Intramacronucleata</taxon>
        <taxon>Oligohymenophorea</taxon>
        <taxon>Hymenostomatida</taxon>
        <taxon>Tetrahymenina</taxon>
        <taxon>Tetrahymenidae</taxon>
        <taxon>Tetrahymena</taxon>
    </lineage>
</organism>
<dbReference type="Proteomes" id="UP000009168">
    <property type="component" value="Unassembled WGS sequence"/>
</dbReference>
<dbReference type="InParanoid" id="Q22KX7"/>
<feature type="transmembrane region" description="Helical" evidence="2">
    <location>
        <begin position="6"/>
        <end position="30"/>
    </location>
</feature>
<name>Q22KX7_TETTS</name>
<feature type="region of interest" description="Disordered" evidence="1">
    <location>
        <begin position="646"/>
        <end position="675"/>
    </location>
</feature>
<dbReference type="RefSeq" id="XP_976502.2">
    <property type="nucleotide sequence ID" value="XM_971409.2"/>
</dbReference>
<evidence type="ECO:0000256" key="2">
    <source>
        <dbReference type="SAM" id="Phobius"/>
    </source>
</evidence>
<gene>
    <name evidence="3" type="ORF">TTHERM_01060770</name>
</gene>
<accession>Q22KX7</accession>
<proteinExistence type="predicted"/>
<reference evidence="4" key="1">
    <citation type="journal article" date="2006" name="PLoS Biol.">
        <title>Macronuclear genome sequence of the ciliate Tetrahymena thermophila, a model eukaryote.</title>
        <authorList>
            <person name="Eisen J.A."/>
            <person name="Coyne R.S."/>
            <person name="Wu M."/>
            <person name="Wu D."/>
            <person name="Thiagarajan M."/>
            <person name="Wortman J.R."/>
            <person name="Badger J.H."/>
            <person name="Ren Q."/>
            <person name="Amedeo P."/>
            <person name="Jones K.M."/>
            <person name="Tallon L.J."/>
            <person name="Delcher A.L."/>
            <person name="Salzberg S.L."/>
            <person name="Silva J.C."/>
            <person name="Haas B.J."/>
            <person name="Majoros W.H."/>
            <person name="Farzad M."/>
            <person name="Carlton J.M."/>
            <person name="Smith R.K. Jr."/>
            <person name="Garg J."/>
            <person name="Pearlman R.E."/>
            <person name="Karrer K.M."/>
            <person name="Sun L."/>
            <person name="Manning G."/>
            <person name="Elde N.C."/>
            <person name="Turkewitz A.P."/>
            <person name="Asai D.J."/>
            <person name="Wilkes D.E."/>
            <person name="Wang Y."/>
            <person name="Cai H."/>
            <person name="Collins K."/>
            <person name="Stewart B.A."/>
            <person name="Lee S.R."/>
            <person name="Wilamowska K."/>
            <person name="Weinberg Z."/>
            <person name="Ruzzo W.L."/>
            <person name="Wloga D."/>
            <person name="Gaertig J."/>
            <person name="Frankel J."/>
            <person name="Tsao C.-C."/>
            <person name="Gorovsky M.A."/>
            <person name="Keeling P.J."/>
            <person name="Waller R.F."/>
            <person name="Patron N.J."/>
            <person name="Cherry J.M."/>
            <person name="Stover N.A."/>
            <person name="Krieger C.J."/>
            <person name="del Toro C."/>
            <person name="Ryder H.F."/>
            <person name="Williamson S.C."/>
            <person name="Barbeau R.A."/>
            <person name="Hamilton E.P."/>
            <person name="Orias E."/>
        </authorList>
    </citation>
    <scope>NUCLEOTIDE SEQUENCE [LARGE SCALE GENOMIC DNA]</scope>
    <source>
        <strain evidence="4">SB210</strain>
    </source>
</reference>
<sequence length="1474" mass="175173">MGYEIILLASIPVVVAFMSSIIAQQIALYYTKQMVNQYTDNLFENQIMLSSLSTQILSYRLSKEVYKFPVYLQQINSYYLKIIQGKVKYNPNHIQALTNIFLLYNQKEDPVLTTMSLKNPFLVNSWYVKSKTEISQLDPLEKISLFNSSYLSPLIKTIGYYNQFKFSNLSVQTIPYQQVILGTSQSGLLFSNFLNSSLKVSDQPSDNSDLFSYDPRQRFWYLNTLNQTSFFMNPPEISVGMVTPYLSQFACEKLLFYNEQTKQEEVHHVQCIEAMLSNLQYFFQNVIYSSKQYYIIDPRTLSVVYDSNKQQQYSTQSSIDNFYDVELKYLQNQAEAQSFLDLINIKYNKWVYQTTENYTSIEQMIDLSYQHDIFDYQRNQSLYKVIINPIIGYDDIPKYLIKNSINHTQQLEYVYLQINILSDEDLRAQGDKLITFSYNLFLGIEIAIGVFSLFFIIATVYYIKQIKNLIYQPIIHLTRILKQIDQLNRMVEISDIILECGRNADEIFLSFETNMLYTSFYELFQLIQYTSENFYVENEGRTLINLSKRVDFFKKFGNYYAVGIIHNNIGNILLNQQHYFQALENFSLSIMYSKYEIQQSLIQNPQLLSFHELQTYCFKDIIEIQSTNSYCQKYLNNQENQIHLKSTERKKKTLSNQAKKSEYSKTNNMNTQDSQAEQNLKKQVITIQAIQNKEQRCYSGFKEYVEQNEENEDINQIIEQIESLCFRQFNYISTLIAFQEDLDHKKHEFNHFNFWPEIKNLVQHLLRQSDLLPQKQNLQVLCYCVISKCYFRLFQNSKAEYKLQKVQQILKYIQIKSKEDDLSIRQKNKSEIQQQKILKKMSSALINDHINQIKAKSPFKSTKRFFAQTPIKQHRKTSIQQLCDQNKANANNSPFSHSPQNKPFFSKKKIKIENEIESQPISNFRRNSFKKNEMNSFNLVKKKDGSKGQISSSQLTKDLQNLMNKKKKSSLINLTYEILAQYFQFTYAEFLLFKNKYKSSSLVLTQMLEKNKNLMSHMPFKIVYKLNQIFRHFHIQDKFLCEEYSRFNNQTQIQIVISLEASTQESDQYFSKNIDEDYDQSKQNDFIILNELIKNVLTNQNDKLAISIIKKEEKCVQQYMELINIQQIKLSLEQLFYELSWQTSQNFFHYNQIFKTLEISNYYEKQDIQISQQNHSFQIFNTSQENIYSNNQREFMEFSKMNQTRFYEKYMFITQINHLNNQNYKNQENSNNLLNQNNTSVGQIQNLKKSEIDLKTDFVQCQDFNQTQEEYDSGIKLNLQIQTNIRNQLTSEISNLQKYIDNQSVSLNISNSQINVGALYEKNGLFHHFVRQALIQLINKQINYKYIEHLYNKNNKKPQKIDQNEHFFNKKQLKALRQKQTLKFIVYLTEQICLIQNDLFRSLCEILAEFNIQILIIAHKKGTNFLEQSQNQTYCFQDKELIKVFYEVTKLNSYISFQRNQFTKYTYMSFIQKF</sequence>
<feature type="transmembrane region" description="Helical" evidence="2">
    <location>
        <begin position="440"/>
        <end position="463"/>
    </location>
</feature>
<evidence type="ECO:0000313" key="4">
    <source>
        <dbReference type="Proteomes" id="UP000009168"/>
    </source>
</evidence>
<dbReference type="GeneID" id="7845334"/>
<keyword evidence="4" id="KW-1185">Reference proteome</keyword>
<dbReference type="HOGENOM" id="CLU_007542_0_0_1"/>
<feature type="compositionally biased region" description="Polar residues" evidence="1">
    <location>
        <begin position="654"/>
        <end position="675"/>
    </location>
</feature>
<evidence type="ECO:0000256" key="1">
    <source>
        <dbReference type="SAM" id="MobiDB-lite"/>
    </source>
</evidence>
<evidence type="ECO:0000313" key="3">
    <source>
        <dbReference type="EMBL" id="EAR85907.2"/>
    </source>
</evidence>
<dbReference type="eggNOG" id="ENOG502SJ4H">
    <property type="taxonomic scope" value="Eukaryota"/>
</dbReference>